<dbReference type="Gene3D" id="3.30.700.10">
    <property type="entry name" value="Glycoprotein, Type 4 Pilin"/>
    <property type="match status" value="1"/>
</dbReference>
<evidence type="ECO:0000256" key="1">
    <source>
        <dbReference type="SAM" id="Phobius"/>
    </source>
</evidence>
<dbReference type="PROSITE" id="PS00409">
    <property type="entry name" value="PROKAR_NTER_METHYL"/>
    <property type="match status" value="1"/>
</dbReference>
<dbReference type="STRING" id="1797785.A3B45_01865"/>
<protein>
    <submittedName>
        <fullName evidence="2">Uncharacterized protein</fullName>
    </submittedName>
</protein>
<reference evidence="2 3" key="1">
    <citation type="journal article" date="2016" name="Nat. Commun.">
        <title>Thousands of microbial genomes shed light on interconnected biogeochemical processes in an aquifer system.</title>
        <authorList>
            <person name="Anantharaman K."/>
            <person name="Brown C.T."/>
            <person name="Hug L.A."/>
            <person name="Sharon I."/>
            <person name="Castelle C.J."/>
            <person name="Probst A.J."/>
            <person name="Thomas B.C."/>
            <person name="Singh A."/>
            <person name="Wilkins M.J."/>
            <person name="Karaoz U."/>
            <person name="Brodie E.L."/>
            <person name="Williams K.H."/>
            <person name="Hubbard S.S."/>
            <person name="Banfield J.F."/>
        </authorList>
    </citation>
    <scope>NUCLEOTIDE SEQUENCE [LARGE SCALE GENOMIC DNA]</scope>
</reference>
<organism evidence="2 3">
    <name type="scientific">Candidatus Daviesbacteria bacterium RIFCSPLOWO2_01_FULL_39_12</name>
    <dbReference type="NCBI Taxonomy" id="1797785"/>
    <lineage>
        <taxon>Bacteria</taxon>
        <taxon>Candidatus Daviesiibacteriota</taxon>
    </lineage>
</organism>
<dbReference type="Proteomes" id="UP000178565">
    <property type="component" value="Unassembled WGS sequence"/>
</dbReference>
<sequence>MKKTAQIKKSGFTLVELIVVISIIAILAVVVAIIINPFEIMRRGRDADRLSHLAQLQQAIAVAVQESTASAAETLCVNTTAPCSGTSDVGSRSNNGSGWVKVDLSSQQTVAFATLPIDPTNSTTYHYAYCSDGAEWEIDTVLESQRETPKMAGDGGNDDVVYEVGLNLSLIAASGGSCTY</sequence>
<proteinExistence type="predicted"/>
<keyword evidence="1" id="KW-0472">Membrane</keyword>
<dbReference type="SUPFAM" id="SSF54523">
    <property type="entry name" value="Pili subunits"/>
    <property type="match status" value="1"/>
</dbReference>
<dbReference type="InterPro" id="IPR012902">
    <property type="entry name" value="N_methyl_site"/>
</dbReference>
<accession>A0A1F5KLX8</accession>
<dbReference type="NCBIfam" id="TIGR02532">
    <property type="entry name" value="IV_pilin_GFxxxE"/>
    <property type="match status" value="1"/>
</dbReference>
<gene>
    <name evidence="2" type="ORF">A3B45_01865</name>
</gene>
<comment type="caution">
    <text evidence="2">The sequence shown here is derived from an EMBL/GenBank/DDBJ whole genome shotgun (WGS) entry which is preliminary data.</text>
</comment>
<dbReference type="InterPro" id="IPR045584">
    <property type="entry name" value="Pilin-like"/>
</dbReference>
<evidence type="ECO:0000313" key="3">
    <source>
        <dbReference type="Proteomes" id="UP000178565"/>
    </source>
</evidence>
<dbReference type="Pfam" id="PF07963">
    <property type="entry name" value="N_methyl"/>
    <property type="match status" value="1"/>
</dbReference>
<evidence type="ECO:0000313" key="2">
    <source>
        <dbReference type="EMBL" id="OGE41947.1"/>
    </source>
</evidence>
<feature type="transmembrane region" description="Helical" evidence="1">
    <location>
        <begin position="12"/>
        <end position="35"/>
    </location>
</feature>
<keyword evidence="1" id="KW-1133">Transmembrane helix</keyword>
<name>A0A1F5KLX8_9BACT</name>
<keyword evidence="1" id="KW-0812">Transmembrane</keyword>
<dbReference type="AlphaFoldDB" id="A0A1F5KLX8"/>
<dbReference type="EMBL" id="MFDM01000031">
    <property type="protein sequence ID" value="OGE41947.1"/>
    <property type="molecule type" value="Genomic_DNA"/>
</dbReference>